<dbReference type="GeneID" id="37622931"/>
<keyword evidence="2" id="KW-0812">Transmembrane</keyword>
<feature type="transmembrane region" description="Helical" evidence="2">
    <location>
        <begin position="101"/>
        <end position="125"/>
    </location>
</feature>
<dbReference type="AlphaFoldDB" id="A0A345U6Y6"/>
<evidence type="ECO:0000313" key="3">
    <source>
        <dbReference type="EMBL" id="AXI96222.1"/>
    </source>
</evidence>
<protein>
    <submittedName>
        <fullName evidence="3">Thiol:disulfide interchange protein</fullName>
    </submittedName>
</protein>
<dbReference type="PANTHER" id="PTHR31272:SF6">
    <property type="entry name" value="CYTOCHROME C-TYPE BIOGENESIS CCDA-LIKE CHLOROPLASTIC PROTEIN"/>
    <property type="match status" value="1"/>
</dbReference>
<reference evidence="3" key="1">
    <citation type="submission" date="2018-05" db="EMBL/GenBank/DDBJ databases">
        <title>Organellar genomes of Gracilariaceae.</title>
        <authorList>
            <person name="Iha C."/>
            <person name="Oliveira M.C."/>
        </authorList>
    </citation>
    <scope>NUCLEOTIDE SEQUENCE</scope>
</reference>
<gene>
    <name evidence="3" type="primary">dsbD</name>
</gene>
<keyword evidence="3" id="KW-0934">Plastid</keyword>
<name>A0A345U6Y6_9FLOR</name>
<keyword evidence="3" id="KW-0150">Chloroplast</keyword>
<dbReference type="InterPro" id="IPR051790">
    <property type="entry name" value="Cytochrome_c-biogenesis_DsbD"/>
</dbReference>
<keyword evidence="2" id="KW-0472">Membrane</keyword>
<feature type="transmembrane region" description="Helical" evidence="2">
    <location>
        <begin position="181"/>
        <end position="203"/>
    </location>
</feature>
<proteinExistence type="predicted"/>
<keyword evidence="1" id="KW-0201">Cytochrome c-type biogenesis</keyword>
<keyword evidence="2" id="KW-1133">Transmembrane helix</keyword>
<feature type="transmembrane region" description="Helical" evidence="2">
    <location>
        <begin position="35"/>
        <end position="64"/>
    </location>
</feature>
<evidence type="ECO:0000256" key="1">
    <source>
        <dbReference type="ARBA" id="ARBA00022748"/>
    </source>
</evidence>
<feature type="transmembrane region" description="Helical" evidence="2">
    <location>
        <begin position="146"/>
        <end position="175"/>
    </location>
</feature>
<feature type="transmembrane region" description="Helical" evidence="2">
    <location>
        <begin position="224"/>
        <end position="243"/>
    </location>
</feature>
<dbReference type="EMBL" id="MH396010">
    <property type="protein sequence ID" value="AXI96222.1"/>
    <property type="molecule type" value="Genomic_DNA"/>
</dbReference>
<sequence length="244" mass="28447">MIKIHILNIINYNTYIIEQNLYNILRLQINSAHPIIFILLMISGLLTSLNPCLLSVIPISLSYIYAKKLTKNAQTIFIFGILSSTIFNIIIFQAFHKKYEYLLHAFPLLSYIITIIISFNLLQIIEFKNSFNYKYNLYDKLSLIPFLYNYITGLIVGISSSSCTAPIILIILFWISSCKFWLLEIVYTTIYLLSYMLPVYLIINQNLHYNLTNRWPIVWNNITFLSGCTMLGYSVFSLLNIIFI</sequence>
<organism evidence="3">
    <name type="scientific">Gracilaria ferox</name>
    <dbReference type="NCBI Taxonomy" id="1184158"/>
    <lineage>
        <taxon>Eukaryota</taxon>
        <taxon>Rhodophyta</taxon>
        <taxon>Florideophyceae</taxon>
        <taxon>Rhodymeniophycidae</taxon>
        <taxon>Gracilariales</taxon>
        <taxon>Gracilariaceae</taxon>
        <taxon>Gracilaria</taxon>
    </lineage>
</organism>
<evidence type="ECO:0000256" key="2">
    <source>
        <dbReference type="SAM" id="Phobius"/>
    </source>
</evidence>
<accession>A0A345U6Y6</accession>
<feature type="transmembrane region" description="Helical" evidence="2">
    <location>
        <begin position="76"/>
        <end position="95"/>
    </location>
</feature>
<dbReference type="GO" id="GO:0017004">
    <property type="term" value="P:cytochrome complex assembly"/>
    <property type="evidence" value="ECO:0007669"/>
    <property type="project" value="UniProtKB-KW"/>
</dbReference>
<dbReference type="PANTHER" id="PTHR31272">
    <property type="entry name" value="CYTOCHROME C-TYPE BIOGENESIS PROTEIN HI_1454-RELATED"/>
    <property type="match status" value="1"/>
</dbReference>
<dbReference type="RefSeq" id="YP_009510549.1">
    <property type="nucleotide sequence ID" value="NC_039140.1"/>
</dbReference>
<geneLocation type="chloroplast" evidence="3"/>